<gene>
    <name evidence="2" type="ORF">Hgul01_04152</name>
</gene>
<protein>
    <submittedName>
        <fullName evidence="2">Uncharacterized protein</fullName>
    </submittedName>
</protein>
<feature type="transmembrane region" description="Helical" evidence="1">
    <location>
        <begin position="49"/>
        <end position="74"/>
    </location>
</feature>
<feature type="transmembrane region" description="Helical" evidence="1">
    <location>
        <begin position="12"/>
        <end position="37"/>
    </location>
</feature>
<reference evidence="2 3" key="1">
    <citation type="submission" date="2024-02" db="EMBL/GenBank/DDBJ databases">
        <title>Herpetosiphon gulosus NBRC 112829.</title>
        <authorList>
            <person name="Ichikawa N."/>
            <person name="Katano-Makiyama Y."/>
            <person name="Hidaka K."/>
        </authorList>
    </citation>
    <scope>NUCLEOTIDE SEQUENCE [LARGE SCALE GENOMIC DNA]</scope>
    <source>
        <strain evidence="2 3">NBRC 112829</strain>
    </source>
</reference>
<name>A0ABP9X4L3_9CHLR</name>
<organism evidence="2 3">
    <name type="scientific">Herpetosiphon gulosus</name>
    <dbReference type="NCBI Taxonomy" id="1973496"/>
    <lineage>
        <taxon>Bacteria</taxon>
        <taxon>Bacillati</taxon>
        <taxon>Chloroflexota</taxon>
        <taxon>Chloroflexia</taxon>
        <taxon>Herpetosiphonales</taxon>
        <taxon>Herpetosiphonaceae</taxon>
        <taxon>Herpetosiphon</taxon>
    </lineage>
</organism>
<feature type="transmembrane region" description="Helical" evidence="1">
    <location>
        <begin position="110"/>
        <end position="129"/>
    </location>
</feature>
<keyword evidence="3" id="KW-1185">Reference proteome</keyword>
<keyword evidence="1" id="KW-0472">Membrane</keyword>
<evidence type="ECO:0000256" key="1">
    <source>
        <dbReference type="SAM" id="Phobius"/>
    </source>
</evidence>
<dbReference type="EMBL" id="BAABRU010000017">
    <property type="protein sequence ID" value="GAA5530334.1"/>
    <property type="molecule type" value="Genomic_DNA"/>
</dbReference>
<dbReference type="Proteomes" id="UP001428290">
    <property type="component" value="Unassembled WGS sequence"/>
</dbReference>
<comment type="caution">
    <text evidence="2">The sequence shown here is derived from an EMBL/GenBank/DDBJ whole genome shotgun (WGS) entry which is preliminary data.</text>
</comment>
<evidence type="ECO:0000313" key="3">
    <source>
        <dbReference type="Proteomes" id="UP001428290"/>
    </source>
</evidence>
<evidence type="ECO:0000313" key="2">
    <source>
        <dbReference type="EMBL" id="GAA5530334.1"/>
    </source>
</evidence>
<sequence>MIMLSVGISIEAIVIFGLISVGIVIVPIYIWVLFLVGRIVAMPKNHAKAAWRLIIINLLEPIISTGWIIGLILFRTYSSHASDDMLSILLDQDKVFSSIFGEFVSYYLEFYWPMLGCLVVIPAVGLLNGNPITRQSAQVSFIYGFLRMISVITVLLLLFTIPYLVPLAVGLSIYSYYKIYQYAKTILQAPIPVVTLHNQQLAIEPAKPETTHISTNMP</sequence>
<proteinExistence type="predicted"/>
<feature type="transmembrane region" description="Helical" evidence="1">
    <location>
        <begin position="141"/>
        <end position="165"/>
    </location>
</feature>
<keyword evidence="1" id="KW-0812">Transmembrane</keyword>
<accession>A0ABP9X4L3</accession>
<keyword evidence="1" id="KW-1133">Transmembrane helix</keyword>